<dbReference type="GeneID" id="99987963"/>
<dbReference type="AlphaFoldDB" id="A0A1I0R924"/>
<dbReference type="Gene3D" id="1.10.260.40">
    <property type="entry name" value="lambda repressor-like DNA-binding domains"/>
    <property type="match status" value="1"/>
</dbReference>
<dbReference type="OrthoDB" id="959646at2"/>
<organism evidence="2 3">
    <name type="scientific">Roseivirga pacifica</name>
    <dbReference type="NCBI Taxonomy" id="1267423"/>
    <lineage>
        <taxon>Bacteria</taxon>
        <taxon>Pseudomonadati</taxon>
        <taxon>Bacteroidota</taxon>
        <taxon>Cytophagia</taxon>
        <taxon>Cytophagales</taxon>
        <taxon>Roseivirgaceae</taxon>
        <taxon>Roseivirga</taxon>
    </lineage>
</organism>
<dbReference type="RefSeq" id="WP_090259879.1">
    <property type="nucleotide sequence ID" value="NZ_FOIR01000003.1"/>
</dbReference>
<accession>A0A1I0R924</accession>
<dbReference type="STRING" id="1267423.SAMN05216290_3285"/>
<dbReference type="InterPro" id="IPR010982">
    <property type="entry name" value="Lambda_DNA-bd_dom_sf"/>
</dbReference>
<gene>
    <name evidence="2" type="ORF">SAMN05216290_3285</name>
</gene>
<dbReference type="Proteomes" id="UP000199437">
    <property type="component" value="Unassembled WGS sequence"/>
</dbReference>
<feature type="domain" description="HTH cro/C1-type" evidence="1">
    <location>
        <begin position="8"/>
        <end position="62"/>
    </location>
</feature>
<protein>
    <submittedName>
        <fullName evidence="2">Helix-turn-helix</fullName>
    </submittedName>
</protein>
<dbReference type="Pfam" id="PF01381">
    <property type="entry name" value="HTH_3"/>
    <property type="match status" value="1"/>
</dbReference>
<name>A0A1I0R924_9BACT</name>
<sequence length="108" mass="12732">MTIFGKFLRAEREKRNWTQSDFGEKIGLNTSAISRIENESQRFSKSKLKALSDLFQIDEQVIKDLYFADKFAREAFQYNCSETIFSVAEQNVKYIKQKKETQGQIEFK</sequence>
<evidence type="ECO:0000313" key="2">
    <source>
        <dbReference type="EMBL" id="SEW37292.1"/>
    </source>
</evidence>
<evidence type="ECO:0000259" key="1">
    <source>
        <dbReference type="PROSITE" id="PS50943"/>
    </source>
</evidence>
<dbReference type="PROSITE" id="PS50943">
    <property type="entry name" value="HTH_CROC1"/>
    <property type="match status" value="1"/>
</dbReference>
<proteinExistence type="predicted"/>
<dbReference type="SUPFAM" id="SSF47413">
    <property type="entry name" value="lambda repressor-like DNA-binding domains"/>
    <property type="match status" value="1"/>
</dbReference>
<dbReference type="EMBL" id="FOIR01000003">
    <property type="protein sequence ID" value="SEW37292.1"/>
    <property type="molecule type" value="Genomic_DNA"/>
</dbReference>
<keyword evidence="3" id="KW-1185">Reference proteome</keyword>
<dbReference type="SMART" id="SM00530">
    <property type="entry name" value="HTH_XRE"/>
    <property type="match status" value="1"/>
</dbReference>
<reference evidence="3" key="1">
    <citation type="submission" date="2016-10" db="EMBL/GenBank/DDBJ databases">
        <authorList>
            <person name="Varghese N."/>
            <person name="Submissions S."/>
        </authorList>
    </citation>
    <scope>NUCLEOTIDE SEQUENCE [LARGE SCALE GENOMIC DNA]</scope>
    <source>
        <strain evidence="3">CGMCC 1.12402</strain>
    </source>
</reference>
<dbReference type="GO" id="GO:0003677">
    <property type="term" value="F:DNA binding"/>
    <property type="evidence" value="ECO:0007669"/>
    <property type="project" value="InterPro"/>
</dbReference>
<dbReference type="CDD" id="cd00093">
    <property type="entry name" value="HTH_XRE"/>
    <property type="match status" value="1"/>
</dbReference>
<evidence type="ECO:0000313" key="3">
    <source>
        <dbReference type="Proteomes" id="UP000199437"/>
    </source>
</evidence>
<dbReference type="InterPro" id="IPR001387">
    <property type="entry name" value="Cro/C1-type_HTH"/>
</dbReference>